<feature type="transmembrane region" description="Helical" evidence="1">
    <location>
        <begin position="20"/>
        <end position="44"/>
    </location>
</feature>
<dbReference type="AlphaFoldDB" id="A0A5C4S4V2"/>
<keyword evidence="1" id="KW-0812">Transmembrane</keyword>
<gene>
    <name evidence="2" type="ORF">FGF66_09630</name>
</gene>
<dbReference type="EMBL" id="VDCH01000022">
    <property type="protein sequence ID" value="TNJ38335.1"/>
    <property type="molecule type" value="Genomic_DNA"/>
</dbReference>
<evidence type="ECO:0000313" key="2">
    <source>
        <dbReference type="EMBL" id="TNJ38335.1"/>
    </source>
</evidence>
<dbReference type="RefSeq" id="WP_139457433.1">
    <property type="nucleotide sequence ID" value="NZ_VDCH01000022.1"/>
</dbReference>
<dbReference type="Proteomes" id="UP000308271">
    <property type="component" value="Unassembled WGS sequence"/>
</dbReference>
<reference evidence="2 3" key="1">
    <citation type="submission" date="2019-05" db="EMBL/GenBank/DDBJ databases">
        <title>Draft Whole-Genome sequence of the green sulfur bacterium Chlorobaculum thiosulfatiphilum DSM 249.</title>
        <authorList>
            <person name="Meyer T.E."/>
            <person name="Kyndt J.A."/>
        </authorList>
    </citation>
    <scope>NUCLEOTIDE SEQUENCE [LARGE SCALE GENOMIC DNA]</scope>
    <source>
        <strain evidence="2 3">DSM 249</strain>
    </source>
</reference>
<keyword evidence="3" id="KW-1185">Reference proteome</keyword>
<keyword evidence="1" id="KW-0472">Membrane</keyword>
<comment type="caution">
    <text evidence="2">The sequence shown here is derived from an EMBL/GenBank/DDBJ whole genome shotgun (WGS) entry which is preliminary data.</text>
</comment>
<name>A0A5C4S4V2_CHLTI</name>
<proteinExistence type="predicted"/>
<accession>A0A5C4S4V2</accession>
<feature type="transmembrane region" description="Helical" evidence="1">
    <location>
        <begin position="105"/>
        <end position="122"/>
    </location>
</feature>
<evidence type="ECO:0000313" key="3">
    <source>
        <dbReference type="Proteomes" id="UP000308271"/>
    </source>
</evidence>
<dbReference type="OrthoDB" id="274512at2"/>
<evidence type="ECO:0000256" key="1">
    <source>
        <dbReference type="SAM" id="Phobius"/>
    </source>
</evidence>
<organism evidence="2 3">
    <name type="scientific">Chlorobaculum thiosulfatiphilum</name>
    <name type="common">Chlorobium limicola f.sp. thiosulfatophilum</name>
    <dbReference type="NCBI Taxonomy" id="115852"/>
    <lineage>
        <taxon>Bacteria</taxon>
        <taxon>Pseudomonadati</taxon>
        <taxon>Chlorobiota</taxon>
        <taxon>Chlorobiia</taxon>
        <taxon>Chlorobiales</taxon>
        <taxon>Chlorobiaceae</taxon>
        <taxon>Chlorobaculum</taxon>
    </lineage>
</organism>
<keyword evidence="1" id="KW-1133">Transmembrane helix</keyword>
<protein>
    <submittedName>
        <fullName evidence="2">Signal peptide prediction</fullName>
    </submittedName>
</protein>
<sequence length="148" mass="16462">MKQILSIFGIGTRFARLAMIAWAFPCTVLALFPGLIIIAFGGNVRRVDHTLEVGIRNGQAQVPRWVHKCPFGAITLGHVIIGQSYEMLATLRSHEQVHVKQYERFGPFFLLAYPIAGFWALVRGRSFYAGNAFELQAVRESGNSGNLV</sequence>